<dbReference type="Pfam" id="PF13408">
    <property type="entry name" value="Zn_ribbon_recom"/>
    <property type="match status" value="1"/>
</dbReference>
<feature type="domain" description="Recombinase" evidence="2">
    <location>
        <begin position="192"/>
        <end position="318"/>
    </location>
</feature>
<dbReference type="InterPro" id="IPR038109">
    <property type="entry name" value="DNA_bind_recomb_sf"/>
</dbReference>
<evidence type="ECO:0000259" key="2">
    <source>
        <dbReference type="PROSITE" id="PS51737"/>
    </source>
</evidence>
<feature type="domain" description="Resolvase/invertase-type recombinase catalytic" evidence="1">
    <location>
        <begin position="35"/>
        <end position="183"/>
    </location>
</feature>
<dbReference type="EMBL" id="JACRTE010000046">
    <property type="protein sequence ID" value="MBC8597532.1"/>
    <property type="molecule type" value="Genomic_DNA"/>
</dbReference>
<comment type="caution">
    <text evidence="3">The sequence shown here is derived from an EMBL/GenBank/DDBJ whole genome shotgun (WGS) entry which is preliminary data.</text>
</comment>
<dbReference type="Gene3D" id="3.40.50.1390">
    <property type="entry name" value="Resolvase, N-terminal catalytic domain"/>
    <property type="match status" value="1"/>
</dbReference>
<dbReference type="PROSITE" id="PS51737">
    <property type="entry name" value="RECOMBINASE_DNA_BIND"/>
    <property type="match status" value="1"/>
</dbReference>
<proteinExistence type="predicted"/>
<dbReference type="PANTHER" id="PTHR30461:SF23">
    <property type="entry name" value="DNA RECOMBINASE-RELATED"/>
    <property type="match status" value="1"/>
</dbReference>
<gene>
    <name evidence="3" type="ORF">H8706_11780</name>
</gene>
<keyword evidence="4" id="KW-1185">Reference proteome</keyword>
<evidence type="ECO:0000313" key="3">
    <source>
        <dbReference type="EMBL" id="MBC8597532.1"/>
    </source>
</evidence>
<dbReference type="CDD" id="cd00338">
    <property type="entry name" value="Ser_Recombinase"/>
    <property type="match status" value="1"/>
</dbReference>
<sequence length="474" mass="54281">MDVRYVQEQTIPETEVIIIPATKSPKEKKKQGKRRVAAYCRVSTDDEEQLTSYNVQIEHYTEVIESNPDWKLAGIFADAGITGIMAKKRDEFNRMIELCREKKIDHILTKSISRFARNIVDSIKYIRELKALGISIYFEKENIDTGEMTSEMMVALYSVFAQAESESTSNNVKLGKRFNYKAGKVPMMYGNILGYRKGKDGNPEIIPEEAKIIEIVYTKFLEGYSYQGISEYLTKNGYKTKKGSSEWKRSAIQGILRNEKYRGDVLVQKTYVADLFTKKTVKNTGELPMYLIRNHHTPIITPEVFDRVQVELARRNSLTPVSDKNVSKKSRYNSKYALTGLVVCGNCGSKYRRTTWARNGKTKVVWRCINRLDHGTKYCKDSFSIEEERLHAGVLKAMNSMLDNTKKIKALMKGSIAELLSAPNTVMQIHGLESSIKAKNNEIVEIIRLGVENRETRESIDEKCRQKHDEVSKQ</sequence>
<dbReference type="AlphaFoldDB" id="A0A926FF10"/>
<dbReference type="PROSITE" id="PS51736">
    <property type="entry name" value="RECOMBINASES_3"/>
    <property type="match status" value="1"/>
</dbReference>
<dbReference type="InterPro" id="IPR011109">
    <property type="entry name" value="DNA_bind_recombinase_dom"/>
</dbReference>
<evidence type="ECO:0000259" key="1">
    <source>
        <dbReference type="PROSITE" id="PS51736"/>
    </source>
</evidence>
<dbReference type="SUPFAM" id="SSF53041">
    <property type="entry name" value="Resolvase-like"/>
    <property type="match status" value="1"/>
</dbReference>
<dbReference type="Pfam" id="PF00239">
    <property type="entry name" value="Resolvase"/>
    <property type="match status" value="1"/>
</dbReference>
<dbReference type="InterPro" id="IPR006119">
    <property type="entry name" value="Resolv_N"/>
</dbReference>
<organism evidence="3 4">
    <name type="scientific">Qingrenia yutianensis</name>
    <dbReference type="NCBI Taxonomy" id="2763676"/>
    <lineage>
        <taxon>Bacteria</taxon>
        <taxon>Bacillati</taxon>
        <taxon>Bacillota</taxon>
        <taxon>Clostridia</taxon>
        <taxon>Eubacteriales</taxon>
        <taxon>Oscillospiraceae</taxon>
        <taxon>Qingrenia</taxon>
    </lineage>
</organism>
<protein>
    <submittedName>
        <fullName evidence="3">Recombinase family protein</fullName>
    </submittedName>
</protein>
<name>A0A926FF10_9FIRM</name>
<dbReference type="GO" id="GO:0003677">
    <property type="term" value="F:DNA binding"/>
    <property type="evidence" value="ECO:0007669"/>
    <property type="project" value="InterPro"/>
</dbReference>
<reference evidence="3" key="1">
    <citation type="submission" date="2020-08" db="EMBL/GenBank/DDBJ databases">
        <title>Genome public.</title>
        <authorList>
            <person name="Liu C."/>
            <person name="Sun Q."/>
        </authorList>
    </citation>
    <scope>NUCLEOTIDE SEQUENCE</scope>
    <source>
        <strain evidence="3">NSJ-50</strain>
    </source>
</reference>
<evidence type="ECO:0000313" key="4">
    <source>
        <dbReference type="Proteomes" id="UP000647416"/>
    </source>
</evidence>
<dbReference type="InterPro" id="IPR050639">
    <property type="entry name" value="SSR_resolvase"/>
</dbReference>
<dbReference type="Pfam" id="PF07508">
    <property type="entry name" value="Recombinase"/>
    <property type="match status" value="1"/>
</dbReference>
<dbReference type="Gene3D" id="3.90.1750.20">
    <property type="entry name" value="Putative Large Serine Recombinase, Chain B, Domain 2"/>
    <property type="match status" value="1"/>
</dbReference>
<accession>A0A926FF10</accession>
<dbReference type="InterPro" id="IPR036162">
    <property type="entry name" value="Resolvase-like_N_sf"/>
</dbReference>
<dbReference type="SMART" id="SM00857">
    <property type="entry name" value="Resolvase"/>
    <property type="match status" value="1"/>
</dbReference>
<dbReference type="GO" id="GO:0000150">
    <property type="term" value="F:DNA strand exchange activity"/>
    <property type="evidence" value="ECO:0007669"/>
    <property type="project" value="InterPro"/>
</dbReference>
<dbReference type="PANTHER" id="PTHR30461">
    <property type="entry name" value="DNA-INVERTASE FROM LAMBDOID PROPHAGE"/>
    <property type="match status" value="1"/>
</dbReference>
<dbReference type="InterPro" id="IPR025827">
    <property type="entry name" value="Zn_ribbon_recom_dom"/>
</dbReference>
<dbReference type="Proteomes" id="UP000647416">
    <property type="component" value="Unassembled WGS sequence"/>
</dbReference>